<dbReference type="RefSeq" id="WP_042686857.1">
    <property type="nucleotide sequence ID" value="NZ_DUIH01000023.1"/>
</dbReference>
<dbReference type="AlphaFoldDB" id="A0A832W0H0"/>
<feature type="domain" description="GST N-terminal" evidence="1">
    <location>
        <begin position="1"/>
        <end position="84"/>
    </location>
</feature>
<dbReference type="EMBL" id="DUIH01000023">
    <property type="protein sequence ID" value="HIH70384.1"/>
    <property type="molecule type" value="Genomic_DNA"/>
</dbReference>
<gene>
    <name evidence="2" type="ORF">HA299_07255</name>
</gene>
<dbReference type="CDD" id="cd02976">
    <property type="entry name" value="NrdH"/>
    <property type="match status" value="1"/>
</dbReference>
<evidence type="ECO:0000259" key="1">
    <source>
        <dbReference type="PROSITE" id="PS50404"/>
    </source>
</evidence>
<protein>
    <submittedName>
        <fullName evidence="2">Glutaredoxin family protein</fullName>
    </submittedName>
</protein>
<accession>A0A832W0H0</accession>
<reference evidence="2" key="1">
    <citation type="journal article" date="2020" name="bioRxiv">
        <title>A rank-normalized archaeal taxonomy based on genome phylogeny resolves widespread incomplete and uneven classifications.</title>
        <authorList>
            <person name="Rinke C."/>
            <person name="Chuvochina M."/>
            <person name="Mussig A.J."/>
            <person name="Chaumeil P.-A."/>
            <person name="Waite D.W."/>
            <person name="Whitman W.B."/>
            <person name="Parks D.H."/>
            <person name="Hugenholtz P."/>
        </authorList>
    </citation>
    <scope>NUCLEOTIDE SEQUENCE</scope>
    <source>
        <strain evidence="2">UBA12518</strain>
    </source>
</reference>
<sequence length="84" mass="9733">MSVKVYTTSVCPRCRALKRFLSEMGVEFTEESLEQPETVAELRINGVFVMEAPVLQVDDTYYTPEELFEDEVLNEQLVRRALQD</sequence>
<name>A0A832W0H0_9EURY</name>
<comment type="caution">
    <text evidence="2">The sequence shown here is derived from an EMBL/GenBank/DDBJ whole genome shotgun (WGS) entry which is preliminary data.</text>
</comment>
<dbReference type="Pfam" id="PF00462">
    <property type="entry name" value="Glutaredoxin"/>
    <property type="match status" value="1"/>
</dbReference>
<dbReference type="InterPro" id="IPR002109">
    <property type="entry name" value="Glutaredoxin"/>
</dbReference>
<dbReference type="Gene3D" id="3.40.30.10">
    <property type="entry name" value="Glutaredoxin"/>
    <property type="match status" value="1"/>
</dbReference>
<proteinExistence type="predicted"/>
<dbReference type="InterPro" id="IPR036249">
    <property type="entry name" value="Thioredoxin-like_sf"/>
</dbReference>
<evidence type="ECO:0000313" key="3">
    <source>
        <dbReference type="Proteomes" id="UP000600363"/>
    </source>
</evidence>
<dbReference type="PROSITE" id="PS51354">
    <property type="entry name" value="GLUTAREDOXIN_2"/>
    <property type="match status" value="1"/>
</dbReference>
<organism evidence="2 3">
    <name type="scientific">Methermicoccus shengliensis</name>
    <dbReference type="NCBI Taxonomy" id="660064"/>
    <lineage>
        <taxon>Archaea</taxon>
        <taxon>Methanobacteriati</taxon>
        <taxon>Methanobacteriota</taxon>
        <taxon>Stenosarchaea group</taxon>
        <taxon>Methanomicrobia</taxon>
        <taxon>Methanosarcinales</taxon>
        <taxon>Methermicoccaceae</taxon>
        <taxon>Methermicoccus</taxon>
    </lineage>
</organism>
<dbReference type="PROSITE" id="PS50404">
    <property type="entry name" value="GST_NTER"/>
    <property type="match status" value="1"/>
</dbReference>
<evidence type="ECO:0000313" key="2">
    <source>
        <dbReference type="EMBL" id="HIH70384.1"/>
    </source>
</evidence>
<dbReference type="Proteomes" id="UP000600363">
    <property type="component" value="Unassembled WGS sequence"/>
</dbReference>
<dbReference type="InterPro" id="IPR004045">
    <property type="entry name" value="Glutathione_S-Trfase_N"/>
</dbReference>
<dbReference type="SUPFAM" id="SSF52833">
    <property type="entry name" value="Thioredoxin-like"/>
    <property type="match status" value="1"/>
</dbReference>